<dbReference type="EMBL" id="LR796572">
    <property type="protein sequence ID" value="CAB4151764.1"/>
    <property type="molecule type" value="Genomic_DNA"/>
</dbReference>
<protein>
    <submittedName>
        <fullName evidence="1">Uncharacterized protein</fullName>
    </submittedName>
</protein>
<accession>A0A6J5MY31</accession>
<sequence>MFDAMADVKARKKLEQALLTDVLPLLREQLVREVGAQKVQDRIDDNLKRIAEATQINYAVLKSITINERVLAQMLENSKQGIQKKEDNANFLKVITAMFTELIRFLGDMFAKTFRVQLPAEHYLTPQTTVLVDPKTNKFIDLAALLGAKNRTGGQGAGGGGFNGVLQGHAAIGTGILSVTAGTPLQLPPLPSSRVLIQANPNNSGDIVVGEGSVVAEIANRNGIGLFASQSQDFNIKNLSLLWVDGTVTGDKFSYYYEK</sequence>
<reference evidence="1" key="1">
    <citation type="submission" date="2020-04" db="EMBL/GenBank/DDBJ databases">
        <authorList>
            <person name="Chiriac C."/>
            <person name="Salcher M."/>
            <person name="Ghai R."/>
            <person name="Kavagutti S V."/>
        </authorList>
    </citation>
    <scope>NUCLEOTIDE SEQUENCE</scope>
</reference>
<proteinExistence type="predicted"/>
<gene>
    <name evidence="1" type="ORF">UFOVP594_32</name>
</gene>
<name>A0A6J5MY31_9CAUD</name>
<organism evidence="1">
    <name type="scientific">uncultured Caudovirales phage</name>
    <dbReference type="NCBI Taxonomy" id="2100421"/>
    <lineage>
        <taxon>Viruses</taxon>
        <taxon>Duplodnaviria</taxon>
        <taxon>Heunggongvirae</taxon>
        <taxon>Uroviricota</taxon>
        <taxon>Caudoviricetes</taxon>
        <taxon>Peduoviridae</taxon>
        <taxon>Maltschvirus</taxon>
        <taxon>Maltschvirus maltsch</taxon>
    </lineage>
</organism>
<evidence type="ECO:0000313" key="1">
    <source>
        <dbReference type="EMBL" id="CAB4151764.1"/>
    </source>
</evidence>